<feature type="transmembrane region" description="Helical" evidence="1">
    <location>
        <begin position="312"/>
        <end position="332"/>
    </location>
</feature>
<proteinExistence type="predicted"/>
<sequence>MKFISIKIGIKKNRYVHLDAYSSLIIFILIIMAMVCFSMFKEKIMPAYFFFDQVTIGEMMKYTHQFSIGNSYGSTAYFYRLLGVEPQSILFSLVSSLLIMITYLFMLSKVRGGHLNIADAAVFLFFCFVSIINMTWLSKDFIVFLVMSPLLIAFYNKKIGFTLWTVAALVYACYFRTYWFLFLLEFMGLFIASRFVKKSKSIFIVCLLSLLFLAIAFQYGLGMEVDFFRTSVNEGRLDNNNSGYNTIITPWVGTGNPILGWINVTITWISFYIPFPLILLFSPYYLLISGFIILMFYRIWQNIGVLLRSDNNSLQLILSLLVISFTVVQSIFEPDYGSYVRHLAPFYPIMFYTYLSCQRKGG</sequence>
<keyword evidence="1" id="KW-0812">Transmembrane</keyword>
<keyword evidence="3" id="KW-1185">Reference proteome</keyword>
<organism evidence="2 3">
    <name type="scientific">Gibbsiella quercinecans</name>
    <dbReference type="NCBI Taxonomy" id="929813"/>
    <lineage>
        <taxon>Bacteria</taxon>
        <taxon>Pseudomonadati</taxon>
        <taxon>Pseudomonadota</taxon>
        <taxon>Gammaproteobacteria</taxon>
        <taxon>Enterobacterales</taxon>
        <taxon>Yersiniaceae</taxon>
        <taxon>Gibbsiella</taxon>
    </lineage>
</organism>
<dbReference type="EMBL" id="CP014136">
    <property type="protein sequence ID" value="ATA18623.1"/>
    <property type="molecule type" value="Genomic_DNA"/>
</dbReference>
<dbReference type="RefSeq" id="WP_095845223.1">
    <property type="nucleotide sequence ID" value="NZ_CP014136.1"/>
</dbReference>
<evidence type="ECO:0000313" key="2">
    <source>
        <dbReference type="EMBL" id="ATA18623.1"/>
    </source>
</evidence>
<name>A0A250AXC9_9GAMM</name>
<gene>
    <name evidence="2" type="ORF">AWC35_04270</name>
</gene>
<evidence type="ECO:0000313" key="3">
    <source>
        <dbReference type="Proteomes" id="UP000217182"/>
    </source>
</evidence>
<dbReference type="KEGG" id="gqu:AWC35_04270"/>
<feature type="transmembrane region" description="Helical" evidence="1">
    <location>
        <begin position="117"/>
        <end position="136"/>
    </location>
</feature>
<feature type="transmembrane region" description="Helical" evidence="1">
    <location>
        <begin position="21"/>
        <end position="40"/>
    </location>
</feature>
<feature type="transmembrane region" description="Helical" evidence="1">
    <location>
        <begin position="202"/>
        <end position="221"/>
    </location>
</feature>
<dbReference type="AlphaFoldDB" id="A0A250AXC9"/>
<keyword evidence="1" id="KW-1133">Transmembrane helix</keyword>
<dbReference type="OrthoDB" id="9812433at2"/>
<protein>
    <submittedName>
        <fullName evidence="2">Uncharacterized protein</fullName>
    </submittedName>
</protein>
<dbReference type="Proteomes" id="UP000217182">
    <property type="component" value="Chromosome"/>
</dbReference>
<keyword evidence="1" id="KW-0472">Membrane</keyword>
<evidence type="ECO:0000256" key="1">
    <source>
        <dbReference type="SAM" id="Phobius"/>
    </source>
</evidence>
<accession>A0A250AXC9</accession>
<feature type="transmembrane region" description="Helical" evidence="1">
    <location>
        <begin position="142"/>
        <end position="171"/>
    </location>
</feature>
<feature type="transmembrane region" description="Helical" evidence="1">
    <location>
        <begin position="88"/>
        <end position="105"/>
    </location>
</feature>
<feature type="transmembrane region" description="Helical" evidence="1">
    <location>
        <begin position="284"/>
        <end position="300"/>
    </location>
</feature>
<reference evidence="2 3" key="1">
    <citation type="submission" date="2016-01" db="EMBL/GenBank/DDBJ databases">
        <authorList>
            <person name="Oliw E.H."/>
        </authorList>
    </citation>
    <scope>NUCLEOTIDE SEQUENCE [LARGE SCALE GENOMIC DNA]</scope>
    <source>
        <strain evidence="2 3">FRB97</strain>
    </source>
</reference>
<feature type="transmembrane region" description="Helical" evidence="1">
    <location>
        <begin position="258"/>
        <end position="278"/>
    </location>
</feature>